<organism evidence="1 2">
    <name type="scientific">Streptomyces poonensis</name>
    <dbReference type="NCBI Taxonomy" id="68255"/>
    <lineage>
        <taxon>Bacteria</taxon>
        <taxon>Bacillati</taxon>
        <taxon>Actinomycetota</taxon>
        <taxon>Actinomycetes</taxon>
        <taxon>Kitasatosporales</taxon>
        <taxon>Streptomycetaceae</taxon>
        <taxon>Streptomyces</taxon>
    </lineage>
</organism>
<dbReference type="RefSeq" id="WP_189866247.1">
    <property type="nucleotide sequence ID" value="NZ_BMVW01000021.1"/>
</dbReference>
<protein>
    <submittedName>
        <fullName evidence="1">Uncharacterized protein</fullName>
    </submittedName>
</protein>
<reference evidence="1" key="1">
    <citation type="journal article" date="2014" name="Int. J. Syst. Evol. Microbiol.">
        <title>Complete genome sequence of Corynebacterium casei LMG S-19264T (=DSM 44701T), isolated from a smear-ripened cheese.</title>
        <authorList>
            <consortium name="US DOE Joint Genome Institute (JGI-PGF)"/>
            <person name="Walter F."/>
            <person name="Albersmeier A."/>
            <person name="Kalinowski J."/>
            <person name="Ruckert C."/>
        </authorList>
    </citation>
    <scope>NUCLEOTIDE SEQUENCE</scope>
    <source>
        <strain evidence="1">JCM 4815</strain>
    </source>
</reference>
<comment type="caution">
    <text evidence="1">The sequence shown here is derived from an EMBL/GenBank/DDBJ whole genome shotgun (WGS) entry which is preliminary data.</text>
</comment>
<keyword evidence="2" id="KW-1185">Reference proteome</keyword>
<evidence type="ECO:0000313" key="2">
    <source>
        <dbReference type="Proteomes" id="UP000622166"/>
    </source>
</evidence>
<dbReference type="Proteomes" id="UP000622166">
    <property type="component" value="Unassembled WGS sequence"/>
</dbReference>
<accession>A0A918QBT6</accession>
<dbReference type="AlphaFoldDB" id="A0A918QBT6"/>
<gene>
    <name evidence="1" type="ORF">GCM10010365_69180</name>
</gene>
<name>A0A918QBT6_9ACTN</name>
<evidence type="ECO:0000313" key="1">
    <source>
        <dbReference type="EMBL" id="GGZ38582.1"/>
    </source>
</evidence>
<dbReference type="EMBL" id="BMVW01000021">
    <property type="protein sequence ID" value="GGZ38582.1"/>
    <property type="molecule type" value="Genomic_DNA"/>
</dbReference>
<proteinExistence type="predicted"/>
<reference evidence="1" key="2">
    <citation type="submission" date="2020-09" db="EMBL/GenBank/DDBJ databases">
        <authorList>
            <person name="Sun Q."/>
            <person name="Ohkuma M."/>
        </authorList>
    </citation>
    <scope>NUCLEOTIDE SEQUENCE</scope>
    <source>
        <strain evidence="1">JCM 4815</strain>
    </source>
</reference>
<sequence>MLEELERRGPYECGLAVVAAAVGRDIEWTAGRLGGRTDWPAPWRDVHGELRRHPVPDVRDAALAEVTARE</sequence>